<keyword evidence="2" id="KW-1185">Reference proteome</keyword>
<reference evidence="1 2" key="1">
    <citation type="submission" date="2018-12" db="EMBL/GenBank/DDBJ databases">
        <authorList>
            <person name="Sun L."/>
            <person name="Chen Z."/>
        </authorList>
    </citation>
    <scope>NUCLEOTIDE SEQUENCE [LARGE SCALE GENOMIC DNA]</scope>
    <source>
        <strain evidence="1 2">DSM 15890</strain>
    </source>
</reference>
<comment type="caution">
    <text evidence="1">The sequence shown here is derived from an EMBL/GenBank/DDBJ whole genome shotgun (WGS) entry which is preliminary data.</text>
</comment>
<dbReference type="EMBL" id="RZNY01000041">
    <property type="protein sequence ID" value="RUT39638.1"/>
    <property type="molecule type" value="Genomic_DNA"/>
</dbReference>
<sequence length="79" mass="8885">MSGISNIGVGVISRNKKGLLFPNLDMDRIMNLIGLIESNDTAEVLNEEAQKRAKVVVVEPMKRRRPQNVETLLRKVLNN</sequence>
<accession>A0A3S1JY85</accession>
<name>A0A3S1JY85_9BACL</name>
<protein>
    <submittedName>
        <fullName evidence="1">Uncharacterized protein</fullName>
    </submittedName>
</protein>
<evidence type="ECO:0000313" key="1">
    <source>
        <dbReference type="EMBL" id="RUT39638.1"/>
    </source>
</evidence>
<proteinExistence type="predicted"/>
<dbReference type="Proteomes" id="UP000279446">
    <property type="component" value="Unassembled WGS sequence"/>
</dbReference>
<evidence type="ECO:0000313" key="2">
    <source>
        <dbReference type="Proteomes" id="UP000279446"/>
    </source>
</evidence>
<organism evidence="1 2">
    <name type="scientific">Paenibacillus anaericanus</name>
    <dbReference type="NCBI Taxonomy" id="170367"/>
    <lineage>
        <taxon>Bacteria</taxon>
        <taxon>Bacillati</taxon>
        <taxon>Bacillota</taxon>
        <taxon>Bacilli</taxon>
        <taxon>Bacillales</taxon>
        <taxon>Paenibacillaceae</taxon>
        <taxon>Paenibacillus</taxon>
    </lineage>
</organism>
<dbReference type="AlphaFoldDB" id="A0A3S1JY85"/>
<gene>
    <name evidence="1" type="ORF">EJP82_25685</name>
</gene>